<keyword evidence="7" id="KW-0067">ATP-binding</keyword>
<dbReference type="GO" id="GO:0005739">
    <property type="term" value="C:mitochondrion"/>
    <property type="evidence" value="ECO:0007669"/>
    <property type="project" value="UniProtKB-SubCell"/>
</dbReference>
<gene>
    <name evidence="8" type="ORF">P5673_006283</name>
</gene>
<comment type="caution">
    <text evidence="8">The sequence shown here is derived from an EMBL/GenBank/DDBJ whole genome shotgun (WGS) entry which is preliminary data.</text>
</comment>
<dbReference type="EC" id="2.7.8.5" evidence="7"/>
<dbReference type="SUPFAM" id="SSF56024">
    <property type="entry name" value="Phospholipase D/nuclease"/>
    <property type="match status" value="1"/>
</dbReference>
<keyword evidence="6 7" id="KW-1208">Phospholipid metabolism</keyword>
<comment type="subcellular location">
    <subcellularLocation>
        <location evidence="7">Mitochondrion</location>
    </subcellularLocation>
</comment>
<keyword evidence="7" id="KW-0496">Mitochondrion</keyword>
<evidence type="ECO:0000313" key="9">
    <source>
        <dbReference type="Proteomes" id="UP001249851"/>
    </source>
</evidence>
<proteinExistence type="inferred from homology"/>
<keyword evidence="2 7" id="KW-0808">Transferase</keyword>
<keyword evidence="1 7" id="KW-0444">Lipid biosynthesis</keyword>
<keyword evidence="4 7" id="KW-0443">Lipid metabolism</keyword>
<keyword evidence="7" id="KW-0547">Nucleotide-binding</keyword>
<protein>
    <recommendedName>
        <fullName evidence="7">CDP-diacylglycerol--glycerol-3-phosphate 3-phosphatidyltransferase</fullName>
        <ecNumber evidence="7">2.7.8.5</ecNumber>
    </recommendedName>
</protein>
<name>A0AAD9QYD7_ACRCE</name>
<comment type="catalytic activity">
    <reaction evidence="7">
        <text>a CDP-1,2-diacyl-sn-glycerol + sn-glycerol 3-phosphate = a 1,2-diacyl-sn-glycero-3-phospho-(1'-sn-glycero-3'-phosphate) + CMP + H(+)</text>
        <dbReference type="Rhea" id="RHEA:12593"/>
        <dbReference type="ChEBI" id="CHEBI:15378"/>
        <dbReference type="ChEBI" id="CHEBI:57597"/>
        <dbReference type="ChEBI" id="CHEBI:58332"/>
        <dbReference type="ChEBI" id="CHEBI:60110"/>
        <dbReference type="ChEBI" id="CHEBI:60377"/>
        <dbReference type="EC" id="2.7.8.5"/>
    </reaction>
</comment>
<dbReference type="GO" id="GO:0032049">
    <property type="term" value="P:cardiolipin biosynthetic process"/>
    <property type="evidence" value="ECO:0007669"/>
    <property type="project" value="InterPro"/>
</dbReference>
<evidence type="ECO:0000256" key="5">
    <source>
        <dbReference type="ARBA" id="ARBA00023209"/>
    </source>
</evidence>
<keyword evidence="9" id="KW-1185">Reference proteome</keyword>
<dbReference type="GO" id="GO:0008444">
    <property type="term" value="F:CDP-diacylglycerol-glycerol-3-phosphate 3-phosphatidyltransferase activity"/>
    <property type="evidence" value="ECO:0007669"/>
    <property type="project" value="UniProtKB-EC"/>
</dbReference>
<comment type="similarity">
    <text evidence="7">Belongs to the CDP-alcohol phosphatidyltransferase class-II family.</text>
</comment>
<comment type="function">
    <text evidence="7">Functions in the biosynthesis of the anionic phospholipids phosphatidylglycerol and cardiolipin.</text>
</comment>
<sequence>MQFSANFRAVLLNTCSKYCSWIGPKLHSSSSCYSSLSGAGQTVERVVKWMGQHAPVFAVKGNEITVLHEPEQFFKSLKVDCIQEAVRQSSLAKQSLNVEILLEHTRGSRGDHNSRTMLLPLVQNFSDTVKVSLYHSPSLRGLLKLLLPERFNETVALTHLKVYLTDNTLIMSGANLSADYFTNRQDRYIEIKNCAALADYFHELVSTVRSFSLQLQPDNSTVMSKCFPLHPTQGFDHGKKFKVEVGKTMLKYLSHQKEQNSYINDVSERTDDQCDTWIVPLVQMFPFGIRQDEFITSELLRSANHSSVICLASGYFNLTRKYIDIMLKSSAKFKILTAHPTVNGFYEAKGVAGGIPHAYTLLLYDFFELILKHKLDHITVHEYACSGWTFHVKGLWYYLGNKQLPNLTLIGSPNFGHRSVYRDLEAQIALVTKNQDLSEALHEEKSRLYYKAKCVSKETFELTERKTPFWVYCVTRIIKNFL</sequence>
<reference evidence="8" key="1">
    <citation type="journal article" date="2023" name="G3 (Bethesda)">
        <title>Whole genome assembly and annotation of the endangered Caribbean coral Acropora cervicornis.</title>
        <authorList>
            <person name="Selwyn J.D."/>
            <person name="Vollmer S.V."/>
        </authorList>
    </citation>
    <scope>NUCLEOTIDE SEQUENCE</scope>
    <source>
        <strain evidence="8">K2</strain>
    </source>
</reference>
<keyword evidence="5 7" id="KW-0594">Phospholipid biosynthesis</keyword>
<dbReference type="CDD" id="cd09137">
    <property type="entry name" value="PLDc_PGS1_euk_2"/>
    <property type="match status" value="1"/>
</dbReference>
<dbReference type="AlphaFoldDB" id="A0AAD9QYD7"/>
<evidence type="ECO:0000256" key="7">
    <source>
        <dbReference type="RuleBase" id="RU365024"/>
    </source>
</evidence>
<evidence type="ECO:0000256" key="1">
    <source>
        <dbReference type="ARBA" id="ARBA00022516"/>
    </source>
</evidence>
<evidence type="ECO:0000256" key="4">
    <source>
        <dbReference type="ARBA" id="ARBA00023098"/>
    </source>
</evidence>
<dbReference type="EMBL" id="JARQWQ010000010">
    <property type="protein sequence ID" value="KAK2569361.1"/>
    <property type="molecule type" value="Genomic_DNA"/>
</dbReference>
<evidence type="ECO:0000256" key="6">
    <source>
        <dbReference type="ARBA" id="ARBA00023264"/>
    </source>
</evidence>
<keyword evidence="3" id="KW-0677">Repeat</keyword>
<evidence type="ECO:0000313" key="8">
    <source>
        <dbReference type="EMBL" id="KAK2569361.1"/>
    </source>
</evidence>
<reference evidence="8" key="2">
    <citation type="journal article" date="2023" name="Science">
        <title>Genomic signatures of disease resistance in endangered staghorn corals.</title>
        <authorList>
            <person name="Vollmer S.V."/>
            <person name="Selwyn J.D."/>
            <person name="Despard B.A."/>
            <person name="Roesel C.L."/>
        </authorList>
    </citation>
    <scope>NUCLEOTIDE SEQUENCE</scope>
    <source>
        <strain evidence="8">K2</strain>
    </source>
</reference>
<accession>A0AAD9QYD7</accession>
<dbReference type="InterPro" id="IPR016270">
    <property type="entry name" value="PGS1"/>
</dbReference>
<dbReference type="PANTHER" id="PTHR12586:SF1">
    <property type="entry name" value="CDP-DIACYLGLYCEROL--GLYCEROL-3-PHOSPHATE 3-PHOSPHATIDYLTRANSFERASE, MITOCHONDRIAL"/>
    <property type="match status" value="1"/>
</dbReference>
<comment type="pathway">
    <text evidence="7">Phospholipid metabolism; phosphatidylglycerol biosynthesis; phosphatidylglycerol from CDP-diacylglycerol: step 1/2.</text>
</comment>
<organism evidence="8 9">
    <name type="scientific">Acropora cervicornis</name>
    <name type="common">Staghorn coral</name>
    <dbReference type="NCBI Taxonomy" id="6130"/>
    <lineage>
        <taxon>Eukaryota</taxon>
        <taxon>Metazoa</taxon>
        <taxon>Cnidaria</taxon>
        <taxon>Anthozoa</taxon>
        <taxon>Hexacorallia</taxon>
        <taxon>Scleractinia</taxon>
        <taxon>Astrocoeniina</taxon>
        <taxon>Acroporidae</taxon>
        <taxon>Acropora</taxon>
    </lineage>
</organism>
<evidence type="ECO:0000256" key="3">
    <source>
        <dbReference type="ARBA" id="ARBA00022737"/>
    </source>
</evidence>
<dbReference type="PANTHER" id="PTHR12586">
    <property type="entry name" value="CDP-DIACYLGLYCEROL--SERINE O-PHOSPHATIDYLTRANSFERASE"/>
    <property type="match status" value="1"/>
</dbReference>
<dbReference type="Gene3D" id="3.30.870.10">
    <property type="entry name" value="Endonuclease Chain A"/>
    <property type="match status" value="2"/>
</dbReference>
<dbReference type="GO" id="GO:0005524">
    <property type="term" value="F:ATP binding"/>
    <property type="evidence" value="ECO:0007669"/>
    <property type="project" value="UniProtKB-KW"/>
</dbReference>
<evidence type="ECO:0000256" key="2">
    <source>
        <dbReference type="ARBA" id="ARBA00022679"/>
    </source>
</evidence>
<dbReference type="Proteomes" id="UP001249851">
    <property type="component" value="Unassembled WGS sequence"/>
</dbReference>